<gene>
    <name evidence="3" type="ORF">LPC04_26420</name>
</gene>
<feature type="domain" description="CAAX prenyl protease 2/Lysostaphin resistance protein A-like" evidence="2">
    <location>
        <begin position="165"/>
        <end position="260"/>
    </location>
</feature>
<dbReference type="EMBL" id="JAJLJH010000013">
    <property type="protein sequence ID" value="MCK9689268.1"/>
    <property type="molecule type" value="Genomic_DNA"/>
</dbReference>
<keyword evidence="3" id="KW-0645">Protease</keyword>
<accession>A0A9X2C1V9</accession>
<feature type="transmembrane region" description="Helical" evidence="1">
    <location>
        <begin position="161"/>
        <end position="183"/>
    </location>
</feature>
<keyword evidence="1" id="KW-1133">Transmembrane helix</keyword>
<dbReference type="GO" id="GO:0004175">
    <property type="term" value="F:endopeptidase activity"/>
    <property type="evidence" value="ECO:0007669"/>
    <property type="project" value="UniProtKB-ARBA"/>
</dbReference>
<name>A0A9X2C1V9_9BURK</name>
<proteinExistence type="predicted"/>
<dbReference type="RefSeq" id="WP_275685320.1">
    <property type="nucleotide sequence ID" value="NZ_JAJLJH010000013.1"/>
</dbReference>
<dbReference type="InterPro" id="IPR003675">
    <property type="entry name" value="Rce1/LyrA-like_dom"/>
</dbReference>
<organism evidence="3 4">
    <name type="scientific">Scleromatobacter humisilvae</name>
    <dbReference type="NCBI Taxonomy" id="2897159"/>
    <lineage>
        <taxon>Bacteria</taxon>
        <taxon>Pseudomonadati</taxon>
        <taxon>Pseudomonadota</taxon>
        <taxon>Betaproteobacteria</taxon>
        <taxon>Burkholderiales</taxon>
        <taxon>Sphaerotilaceae</taxon>
        <taxon>Scleromatobacter</taxon>
    </lineage>
</organism>
<reference evidence="3" key="1">
    <citation type="submission" date="2021-11" db="EMBL/GenBank/DDBJ databases">
        <title>BS-T2-15 a new species belonging to the Comamonadaceae family isolated from the soil of a French oak forest.</title>
        <authorList>
            <person name="Mieszkin S."/>
            <person name="Alain K."/>
        </authorList>
    </citation>
    <scope>NUCLEOTIDE SEQUENCE</scope>
    <source>
        <strain evidence="3">BS-T2-15</strain>
    </source>
</reference>
<feature type="transmembrane region" description="Helical" evidence="1">
    <location>
        <begin position="134"/>
        <end position="155"/>
    </location>
</feature>
<feature type="transmembrane region" description="Helical" evidence="1">
    <location>
        <begin position="71"/>
        <end position="92"/>
    </location>
</feature>
<feature type="transmembrane region" description="Helical" evidence="1">
    <location>
        <begin position="29"/>
        <end position="59"/>
    </location>
</feature>
<dbReference type="EC" id="3.4.-.-" evidence="3"/>
<evidence type="ECO:0000259" key="2">
    <source>
        <dbReference type="Pfam" id="PF02517"/>
    </source>
</evidence>
<keyword evidence="3" id="KW-0378">Hydrolase</keyword>
<evidence type="ECO:0000256" key="1">
    <source>
        <dbReference type="SAM" id="Phobius"/>
    </source>
</evidence>
<protein>
    <submittedName>
        <fullName evidence="3">CPBP family glutamic-type intramembrane protease</fullName>
        <ecNumber evidence="3">3.4.-.-</ecNumber>
    </submittedName>
</protein>
<sequence length="273" mass="28167">MFALFPLAICAVCFPSALVGDVRIPPWLVLYVLATILAVAAGAVTLGGLVALAFLLGLAWEAHQASGPARLVLILLFAALAIALSIQAVPGVGKVTSPLSSLNVGKFSAGLLLFALLVPRASNAADVRRNWKPTLAIGAAGTVVTVSVAAGLGYLHLEPKLLPGTAVALVSNLLFTCIAEESFVRGLLQEEMHRAAERTQRRGLHATAVAVSAVVFGAAHAAGGLHLVLLATLGGITNALAYAKARKVEASVVTHFMLNAAHFLLFAHQAVAR</sequence>
<feature type="transmembrane region" description="Helical" evidence="1">
    <location>
        <begin position="203"/>
        <end position="219"/>
    </location>
</feature>
<dbReference type="GO" id="GO:0006508">
    <property type="term" value="P:proteolysis"/>
    <property type="evidence" value="ECO:0007669"/>
    <property type="project" value="UniProtKB-KW"/>
</dbReference>
<evidence type="ECO:0000313" key="4">
    <source>
        <dbReference type="Proteomes" id="UP001139353"/>
    </source>
</evidence>
<dbReference type="AlphaFoldDB" id="A0A9X2C1V9"/>
<dbReference type="Proteomes" id="UP001139353">
    <property type="component" value="Unassembled WGS sequence"/>
</dbReference>
<keyword evidence="1" id="KW-0472">Membrane</keyword>
<evidence type="ECO:0000313" key="3">
    <source>
        <dbReference type="EMBL" id="MCK9689268.1"/>
    </source>
</evidence>
<dbReference type="Pfam" id="PF02517">
    <property type="entry name" value="Rce1-like"/>
    <property type="match status" value="1"/>
</dbReference>
<keyword evidence="4" id="KW-1185">Reference proteome</keyword>
<dbReference type="GO" id="GO:0080120">
    <property type="term" value="P:CAAX-box protein maturation"/>
    <property type="evidence" value="ECO:0007669"/>
    <property type="project" value="UniProtKB-ARBA"/>
</dbReference>
<feature type="transmembrane region" description="Helical" evidence="1">
    <location>
        <begin position="250"/>
        <end position="271"/>
    </location>
</feature>
<comment type="caution">
    <text evidence="3">The sequence shown here is derived from an EMBL/GenBank/DDBJ whole genome shotgun (WGS) entry which is preliminary data.</text>
</comment>
<feature type="transmembrane region" description="Helical" evidence="1">
    <location>
        <begin position="104"/>
        <end position="122"/>
    </location>
</feature>
<keyword evidence="1" id="KW-0812">Transmembrane</keyword>